<dbReference type="Proteomes" id="UP000324133">
    <property type="component" value="Unassembled WGS sequence"/>
</dbReference>
<dbReference type="GO" id="GO:0015937">
    <property type="term" value="P:coenzyme A biosynthetic process"/>
    <property type="evidence" value="ECO:0007669"/>
    <property type="project" value="UniProtKB-ARBA"/>
</dbReference>
<keyword evidence="3" id="KW-1185">Reference proteome</keyword>
<dbReference type="AlphaFoldDB" id="A0A5B6TG97"/>
<name>A0A5B6TG97_9BACT</name>
<evidence type="ECO:0000313" key="2">
    <source>
        <dbReference type="EMBL" id="KAA3439293.1"/>
    </source>
</evidence>
<organism evidence="2 3">
    <name type="scientific">Rufibacter hautae</name>
    <dbReference type="NCBI Taxonomy" id="2595005"/>
    <lineage>
        <taxon>Bacteria</taxon>
        <taxon>Pseudomonadati</taxon>
        <taxon>Bacteroidota</taxon>
        <taxon>Cytophagia</taxon>
        <taxon>Cytophagales</taxon>
        <taxon>Hymenobacteraceae</taxon>
        <taxon>Rufibacter</taxon>
    </lineage>
</organism>
<sequence>MSFLRTLFSGKKVLITAGPTYEPLDPVRFIGNHSTGKMGFALARKLAEEGAEVYLVAGPTALTLKHPLVHLTHVMTADEMYAACAQKAPETDLWIFAAAVADYKPKDTATSKIKKTDASFTIELVKNVDIAANLGKEKRTDQFAVGFALETDQELENARGKLHKKNLDMVVLNSLRDPGAGFKHDTNKITIVKANTVEGYNLKAKDEVAQDILESIKVEWACLQKK</sequence>
<evidence type="ECO:0000313" key="3">
    <source>
        <dbReference type="Proteomes" id="UP000324133"/>
    </source>
</evidence>
<evidence type="ECO:0000259" key="1">
    <source>
        <dbReference type="Pfam" id="PF04127"/>
    </source>
</evidence>
<dbReference type="Pfam" id="PF04127">
    <property type="entry name" value="DFP"/>
    <property type="match status" value="1"/>
</dbReference>
<dbReference type="GO" id="GO:0003824">
    <property type="term" value="F:catalytic activity"/>
    <property type="evidence" value="ECO:0007669"/>
    <property type="project" value="UniProtKB-ARBA"/>
</dbReference>
<comment type="caution">
    <text evidence="2">The sequence shown here is derived from an EMBL/GenBank/DDBJ whole genome shotgun (WGS) entry which is preliminary data.</text>
</comment>
<feature type="domain" description="DNA/pantothenate metabolism flavoprotein C-terminal" evidence="1">
    <location>
        <begin position="9"/>
        <end position="217"/>
    </location>
</feature>
<protein>
    <submittedName>
        <fullName evidence="2">Phosphopantothenoylcysteine decarboxylase</fullName>
    </submittedName>
</protein>
<dbReference type="Gene3D" id="3.40.50.10300">
    <property type="entry name" value="CoaB-like"/>
    <property type="match status" value="1"/>
</dbReference>
<dbReference type="InterPro" id="IPR007085">
    <property type="entry name" value="DNA/pantothenate-metab_flavo_C"/>
</dbReference>
<dbReference type="SUPFAM" id="SSF102645">
    <property type="entry name" value="CoaB-like"/>
    <property type="match status" value="1"/>
</dbReference>
<proteinExistence type="predicted"/>
<accession>A0A5B6TG97</accession>
<reference evidence="2 3" key="1">
    <citation type="submission" date="2019-07" db="EMBL/GenBank/DDBJ databases">
        <title>Rufibacter sp. nov., isolated from lake sediment.</title>
        <authorList>
            <person name="Qu J.-H."/>
        </authorList>
    </citation>
    <scope>NUCLEOTIDE SEQUENCE [LARGE SCALE GENOMIC DNA]</scope>
    <source>
        <strain evidence="2 3">NBS58-1</strain>
    </source>
</reference>
<dbReference type="EMBL" id="VKKY01000001">
    <property type="protein sequence ID" value="KAA3439293.1"/>
    <property type="molecule type" value="Genomic_DNA"/>
</dbReference>
<dbReference type="OrthoDB" id="9802554at2"/>
<gene>
    <name evidence="2" type="ORF">FOA19_01005</name>
</gene>
<dbReference type="InterPro" id="IPR035929">
    <property type="entry name" value="CoaB-like_sf"/>
</dbReference>